<feature type="binding site" evidence="4">
    <location>
        <position position="129"/>
    </location>
    <ligand>
        <name>a divalent metal cation</name>
        <dbReference type="ChEBI" id="CHEBI:60240"/>
        <label>2</label>
    </ligand>
</feature>
<evidence type="ECO:0000256" key="4">
    <source>
        <dbReference type="PIRSR" id="PIRSR005902-1"/>
    </source>
</evidence>
<organism evidence="5 6">
    <name type="scientific">Methanocaldococcus jannaschii</name>
    <dbReference type="NCBI Taxonomy" id="2190"/>
    <lineage>
        <taxon>Archaea</taxon>
        <taxon>Methanobacteriati</taxon>
        <taxon>Methanobacteriota</taxon>
        <taxon>Methanomada group</taxon>
        <taxon>Methanococci</taxon>
        <taxon>Methanococcales</taxon>
        <taxon>Methanocaldococcaceae</taxon>
        <taxon>Methanocaldococcus</taxon>
    </lineage>
</organism>
<keyword evidence="3 5" id="KW-0378">Hydrolase</keyword>
<dbReference type="OMA" id="HTHLDMQ"/>
<gene>
    <name evidence="5" type="ORF">HA335_01335</name>
</gene>
<dbReference type="InterPro" id="IPR032466">
    <property type="entry name" value="Metal_Hydrolase"/>
</dbReference>
<feature type="binding site" evidence="4">
    <location>
        <position position="150"/>
    </location>
    <ligand>
        <name>a divalent metal cation</name>
        <dbReference type="ChEBI" id="CHEBI:60240"/>
        <label>2</label>
    </ligand>
</feature>
<dbReference type="GO" id="GO:0016788">
    <property type="term" value="F:hydrolase activity, acting on ester bonds"/>
    <property type="evidence" value="ECO:0007669"/>
    <property type="project" value="InterPro"/>
</dbReference>
<dbReference type="PANTHER" id="PTHR46317:SF1">
    <property type="entry name" value="HYDROLASE, TATD FAMILY"/>
    <property type="match status" value="1"/>
</dbReference>
<sequence>MRDVKYVDAHCHIEDKAFNKNRDEVIERAKKEDVIIVTSGASLGGCLRALELRKKYNIYLTLGYHPSRVKADDKVIEKVYNLIKNNEYEILAIGEIGMDIKDENYKRQEEIFKKFLSLAEELNKPIVVHARGFERKIFDIAKDKVDIMFHCYSGDVELAKEIGKEGHLISISTLVCFSEHHKKLVESLDLEYLTTETDSPYLSPIKGTKNEPKNVKLVIEEIAKIKEMEVEEVKDVIYKNTCKFFKRRL</sequence>
<accession>A0A832SJQ6</accession>
<feature type="binding site" evidence="4">
    <location>
        <position position="12"/>
    </location>
    <ligand>
        <name>a divalent metal cation</name>
        <dbReference type="ChEBI" id="CHEBI:60240"/>
        <label>1</label>
    </ligand>
</feature>
<dbReference type="SMR" id="A0A832SJQ6"/>
<dbReference type="InterPro" id="IPR015991">
    <property type="entry name" value="TatD/YcfH-like"/>
</dbReference>
<dbReference type="GO" id="GO:0046872">
    <property type="term" value="F:metal ion binding"/>
    <property type="evidence" value="ECO:0007669"/>
    <property type="project" value="UniProtKB-KW"/>
</dbReference>
<name>A0A832SJQ6_9EURY</name>
<dbReference type="PANTHER" id="PTHR46317">
    <property type="entry name" value="HYDROLASE OF PHP SUPERFAMILY-RELATED PROTEIN"/>
    <property type="match status" value="1"/>
</dbReference>
<feature type="binding site" evidence="4">
    <location>
        <position position="95"/>
    </location>
    <ligand>
        <name>a divalent metal cation</name>
        <dbReference type="ChEBI" id="CHEBI:60240"/>
        <label>1</label>
    </ligand>
</feature>
<dbReference type="InterPro" id="IPR001130">
    <property type="entry name" value="TatD-like"/>
</dbReference>
<dbReference type="RefSeq" id="WP_010871107.1">
    <property type="nucleotide sequence ID" value="NC_000909.1"/>
</dbReference>
<dbReference type="PIRSF" id="PIRSF005902">
    <property type="entry name" value="DNase_TatD"/>
    <property type="match status" value="1"/>
</dbReference>
<dbReference type="Proteomes" id="UP000645676">
    <property type="component" value="Unassembled WGS sequence"/>
</dbReference>
<evidence type="ECO:0000313" key="5">
    <source>
        <dbReference type="EMBL" id="HII59217.1"/>
    </source>
</evidence>
<evidence type="ECO:0000256" key="1">
    <source>
        <dbReference type="ARBA" id="ARBA00009275"/>
    </source>
</evidence>
<evidence type="ECO:0000313" key="6">
    <source>
        <dbReference type="Proteomes" id="UP000645676"/>
    </source>
</evidence>
<dbReference type="NCBIfam" id="TIGR00010">
    <property type="entry name" value="YchF/TatD family DNA exonuclease"/>
    <property type="match status" value="1"/>
</dbReference>
<evidence type="ECO:0000256" key="2">
    <source>
        <dbReference type="ARBA" id="ARBA00022723"/>
    </source>
</evidence>
<dbReference type="SUPFAM" id="SSF51556">
    <property type="entry name" value="Metallo-dependent hydrolases"/>
    <property type="match status" value="1"/>
</dbReference>
<keyword evidence="2 4" id="KW-0479">Metal-binding</keyword>
<dbReference type="Pfam" id="PF01026">
    <property type="entry name" value="TatD_DNase"/>
    <property type="match status" value="1"/>
</dbReference>
<dbReference type="AlphaFoldDB" id="A0A832SJQ6"/>
<comment type="similarity">
    <text evidence="1">Belongs to the metallo-dependent hydrolases superfamily. TatD-type hydrolase family.</text>
</comment>
<dbReference type="GO" id="GO:0004536">
    <property type="term" value="F:DNA nuclease activity"/>
    <property type="evidence" value="ECO:0007669"/>
    <property type="project" value="InterPro"/>
</dbReference>
<dbReference type="EMBL" id="DUJR01000005">
    <property type="protein sequence ID" value="HII59217.1"/>
    <property type="molecule type" value="Genomic_DNA"/>
</dbReference>
<evidence type="ECO:0000256" key="3">
    <source>
        <dbReference type="ARBA" id="ARBA00022801"/>
    </source>
</evidence>
<protein>
    <submittedName>
        <fullName evidence="5">TatD family hydrolase</fullName>
    </submittedName>
</protein>
<dbReference type="Gene3D" id="3.20.20.140">
    <property type="entry name" value="Metal-dependent hydrolases"/>
    <property type="match status" value="1"/>
</dbReference>
<dbReference type="PROSITE" id="PS01091">
    <property type="entry name" value="TATD_3"/>
    <property type="match status" value="1"/>
</dbReference>
<proteinExistence type="inferred from homology"/>
<dbReference type="InterPro" id="IPR018228">
    <property type="entry name" value="DNase_TatD-rel_CS"/>
</dbReference>
<dbReference type="CDD" id="cd01310">
    <property type="entry name" value="TatD_DNAse"/>
    <property type="match status" value="1"/>
</dbReference>
<feature type="binding site" evidence="4">
    <location>
        <position position="198"/>
    </location>
    <ligand>
        <name>a divalent metal cation</name>
        <dbReference type="ChEBI" id="CHEBI:60240"/>
        <label>1</label>
    </ligand>
</feature>
<comment type="caution">
    <text evidence="5">The sequence shown here is derived from an EMBL/GenBank/DDBJ whole genome shotgun (WGS) entry which is preliminary data.</text>
</comment>
<reference evidence="5" key="1">
    <citation type="journal article" date="2020" name="bioRxiv">
        <title>A rank-normalized archaeal taxonomy based on genome phylogeny resolves widespread incomplete and uneven classifications.</title>
        <authorList>
            <person name="Rinke C."/>
            <person name="Chuvochina M."/>
            <person name="Mussig A.J."/>
            <person name="Chaumeil P.-A."/>
            <person name="Waite D.W."/>
            <person name="Whitman W.B."/>
            <person name="Parks D.H."/>
            <person name="Hugenholtz P."/>
        </authorList>
    </citation>
    <scope>NUCLEOTIDE SEQUENCE</scope>
    <source>
        <strain evidence="5">UBA8849</strain>
    </source>
</reference>
<feature type="binding site" evidence="4">
    <location>
        <position position="10"/>
    </location>
    <ligand>
        <name>a divalent metal cation</name>
        <dbReference type="ChEBI" id="CHEBI:60240"/>
        <label>1</label>
    </ligand>
</feature>